<proteinExistence type="predicted"/>
<dbReference type="OrthoDB" id="10253254at2759"/>
<feature type="domain" description="Helicase ATP-binding" evidence="9">
    <location>
        <begin position="106"/>
        <end position="269"/>
    </location>
</feature>
<dbReference type="InterPro" id="IPR014001">
    <property type="entry name" value="Helicase_ATP-bd"/>
</dbReference>
<dbReference type="GO" id="GO:0042802">
    <property type="term" value="F:identical protein binding"/>
    <property type="evidence" value="ECO:0007669"/>
    <property type="project" value="EnsemblFungi"/>
</dbReference>
<feature type="domain" description="Helicase C-terminal" evidence="10">
    <location>
        <begin position="294"/>
        <end position="466"/>
    </location>
</feature>
<dbReference type="CDD" id="cd18791">
    <property type="entry name" value="SF2_C_RHA"/>
    <property type="match status" value="1"/>
</dbReference>
<dbReference type="InterPro" id="IPR027417">
    <property type="entry name" value="P-loop_NTPase"/>
</dbReference>
<gene>
    <name evidence="11" type="ORF">SPOG_03948</name>
</gene>
<keyword evidence="3" id="KW-0547">Nucleotide-binding</keyword>
<evidence type="ECO:0000256" key="8">
    <source>
        <dbReference type="SAM" id="MobiDB-lite"/>
    </source>
</evidence>
<feature type="compositionally biased region" description="Basic residues" evidence="8">
    <location>
        <begin position="35"/>
        <end position="44"/>
    </location>
</feature>
<dbReference type="InterPro" id="IPR048333">
    <property type="entry name" value="HA2_WH"/>
</dbReference>
<comment type="catalytic activity">
    <reaction evidence="7">
        <text>ATP + H2O = ADP + phosphate + H(+)</text>
        <dbReference type="Rhea" id="RHEA:13065"/>
        <dbReference type="ChEBI" id="CHEBI:15377"/>
        <dbReference type="ChEBI" id="CHEBI:15378"/>
        <dbReference type="ChEBI" id="CHEBI:30616"/>
        <dbReference type="ChEBI" id="CHEBI:43474"/>
        <dbReference type="ChEBI" id="CHEBI:456216"/>
        <dbReference type="EC" id="3.6.4.13"/>
    </reaction>
</comment>
<dbReference type="InterPro" id="IPR049945">
    <property type="entry name" value="AAA_22"/>
</dbReference>
<dbReference type="GO" id="GO:0003724">
    <property type="term" value="F:RNA helicase activity"/>
    <property type="evidence" value="ECO:0007669"/>
    <property type="project" value="UniProtKB-EC"/>
</dbReference>
<evidence type="ECO:0000256" key="7">
    <source>
        <dbReference type="ARBA" id="ARBA00047984"/>
    </source>
</evidence>
<feature type="compositionally biased region" description="Basic and acidic residues" evidence="8">
    <location>
        <begin position="79"/>
        <end position="88"/>
    </location>
</feature>
<evidence type="ECO:0000256" key="4">
    <source>
        <dbReference type="ARBA" id="ARBA00022801"/>
    </source>
</evidence>
<dbReference type="SUPFAM" id="SSF52540">
    <property type="entry name" value="P-loop containing nucleoside triphosphate hydrolases"/>
    <property type="match status" value="1"/>
</dbReference>
<reference evidence="11 12" key="1">
    <citation type="journal article" date="2011" name="Science">
        <title>Comparative functional genomics of the fission yeasts.</title>
        <authorList>
            <person name="Rhind N."/>
            <person name="Chen Z."/>
            <person name="Yassour M."/>
            <person name="Thompson D.A."/>
            <person name="Haas B.J."/>
            <person name="Habib N."/>
            <person name="Wapinski I."/>
            <person name="Roy S."/>
            <person name="Lin M.F."/>
            <person name="Heiman D.I."/>
            <person name="Young S.K."/>
            <person name="Furuya K."/>
            <person name="Guo Y."/>
            <person name="Pidoux A."/>
            <person name="Chen H.M."/>
            <person name="Robbertse B."/>
            <person name="Goldberg J.M."/>
            <person name="Aoki K."/>
            <person name="Bayne E.H."/>
            <person name="Berlin A.M."/>
            <person name="Desjardins C.A."/>
            <person name="Dobbs E."/>
            <person name="Dukaj L."/>
            <person name="Fan L."/>
            <person name="FitzGerald M.G."/>
            <person name="French C."/>
            <person name="Gujja S."/>
            <person name="Hansen K."/>
            <person name="Keifenheim D."/>
            <person name="Levin J.Z."/>
            <person name="Mosher R.A."/>
            <person name="Mueller C.A."/>
            <person name="Pfiffner J."/>
            <person name="Priest M."/>
            <person name="Russ C."/>
            <person name="Smialowska A."/>
            <person name="Swoboda P."/>
            <person name="Sykes S.M."/>
            <person name="Vaughn M."/>
            <person name="Vengrova S."/>
            <person name="Yoder R."/>
            <person name="Zeng Q."/>
            <person name="Allshire R."/>
            <person name="Baulcombe D."/>
            <person name="Birren B.W."/>
            <person name="Brown W."/>
            <person name="Ekwall K."/>
            <person name="Kellis M."/>
            <person name="Leatherwood J."/>
            <person name="Levin H."/>
            <person name="Margalit H."/>
            <person name="Martienssen R."/>
            <person name="Nieduszynski C.A."/>
            <person name="Spatafora J.W."/>
            <person name="Friedman N."/>
            <person name="Dalgaard J.Z."/>
            <person name="Baumann P."/>
            <person name="Niki H."/>
            <person name="Regev A."/>
            <person name="Nusbaum C."/>
        </authorList>
    </citation>
    <scope>NUCLEOTIDE SEQUENCE [LARGE SCALE GENOMIC DNA]</scope>
    <source>
        <strain evidence="12">OY26 / ATCC MYA-4695 / CBS 11777 / NBRC 106824 / NRRL Y48691</strain>
    </source>
</reference>
<dbReference type="InterPro" id="IPR011709">
    <property type="entry name" value="DEAD-box_helicase_OB_fold"/>
</dbReference>
<dbReference type="InterPro" id="IPR002464">
    <property type="entry name" value="DNA/RNA_helicase_DEAH_CS"/>
</dbReference>
<dbReference type="Pfam" id="PF07717">
    <property type="entry name" value="OB_NTP_bind"/>
    <property type="match status" value="1"/>
</dbReference>
<dbReference type="eggNOG" id="KOG0922">
    <property type="taxonomic scope" value="Eukaryota"/>
</dbReference>
<dbReference type="SMART" id="SM00487">
    <property type="entry name" value="DEXDc"/>
    <property type="match status" value="1"/>
</dbReference>
<dbReference type="GO" id="GO:0006397">
    <property type="term" value="P:mRNA processing"/>
    <property type="evidence" value="ECO:0007669"/>
    <property type="project" value="UniProtKB-KW"/>
</dbReference>
<dbReference type="HOGENOM" id="CLU_001832_5_11_1"/>
<dbReference type="GO" id="GO:0016887">
    <property type="term" value="F:ATP hydrolysis activity"/>
    <property type="evidence" value="ECO:0007669"/>
    <property type="project" value="InterPro"/>
</dbReference>
<dbReference type="GO" id="GO:0003725">
    <property type="term" value="F:double-stranded RNA binding"/>
    <property type="evidence" value="ECO:0007669"/>
    <property type="project" value="TreeGrafter"/>
</dbReference>
<dbReference type="GeneID" id="25038265"/>
<dbReference type="Gene3D" id="1.20.120.1080">
    <property type="match status" value="1"/>
</dbReference>
<dbReference type="SMART" id="SM00847">
    <property type="entry name" value="HA2"/>
    <property type="match status" value="1"/>
</dbReference>
<dbReference type="Pfam" id="PF04408">
    <property type="entry name" value="WHD_HA2"/>
    <property type="match status" value="1"/>
</dbReference>
<sequence length="719" mass="81004">MVMVGEIEENRKETTGKNLMNGYTKGHQSPDSKKNTKKKSKSPSKKGSETGKRNGLVNFLDEDEERNEDQSEMTVSSKNVDKSPKKKSLLEQRKQLPIWEAKDAICQRIQDNRVIVIVGETGSGKSTQIPQFLNECEYAQEGCVGITQPRRVAAVNLAKRVAQEQGTRLGDKVGYSIRFDDSTSSSTRAKYLTDGMLLRELINDPLLSQYHTLILDEAHERTLMTDMLLGFVKKIIKKRPALRVVIMSATLNAERFSEFFDGAEICFISGRQYPVQVHYTYVPEQDYMDACLRTIFQLHVKLPPGDILVFLTGQDEIEALESLIKDYAKQLPSNKLQIQACPLFASLPQEQQMQVFQPTMPNHRKVVLSTNIAETSVTIPGIRYVIDTGLAKVKQFNSRLGLESLTVQPISQSAARQRSGRAGREAPGQCFRLYTEADFDKLPKESTPEIKRIDLSQAVLTLKARGQNDVINFDYMDPPSKQSLIRALEHLYSVGALDDNGKINDMGYQMSLIPLLPSLARAMLSAREHNCLNEVIDIVSCLSTDSMFLFPQEKRDEAAEAKTKFLHSEGDHLTCLNALRVYLETSSDMRKHWCNQNFINRRALKIVLDIRKQLQEHCIKAGWEINVNTEVNTENILRSFLSGYISNTALLHPDGSYKTTVGNQTVSIHPSSSLFGKKVEAIMYHESVFTTKPYVRGVSCIRGTWLAAVAPHYLGRQQV</sequence>
<evidence type="ECO:0000256" key="3">
    <source>
        <dbReference type="ARBA" id="ARBA00022741"/>
    </source>
</evidence>
<dbReference type="PROSITE" id="PS00690">
    <property type="entry name" value="DEAH_ATP_HELICASE"/>
    <property type="match status" value="1"/>
</dbReference>
<dbReference type="SMART" id="SM00382">
    <property type="entry name" value="AAA"/>
    <property type="match status" value="1"/>
</dbReference>
<dbReference type="PANTHER" id="PTHR18934:SF118">
    <property type="entry name" value="ATP-DEPENDENT RNA HELICASE DHX33"/>
    <property type="match status" value="1"/>
</dbReference>
<keyword evidence="2" id="KW-0507">mRNA processing</keyword>
<evidence type="ECO:0000256" key="6">
    <source>
        <dbReference type="ARBA" id="ARBA00022840"/>
    </source>
</evidence>
<dbReference type="PROSITE" id="PS51194">
    <property type="entry name" value="HELICASE_CTER"/>
    <property type="match status" value="1"/>
</dbReference>
<dbReference type="Pfam" id="PF13401">
    <property type="entry name" value="AAA_22"/>
    <property type="match status" value="1"/>
</dbReference>
<keyword evidence="12" id="KW-1185">Reference proteome</keyword>
<keyword evidence="5 11" id="KW-0347">Helicase</keyword>
<feature type="compositionally biased region" description="Acidic residues" evidence="8">
    <location>
        <begin position="60"/>
        <end position="71"/>
    </location>
</feature>
<dbReference type="InterPro" id="IPR007502">
    <property type="entry name" value="Helicase-assoc_dom"/>
</dbReference>
<dbReference type="GO" id="GO:0005524">
    <property type="term" value="F:ATP binding"/>
    <property type="evidence" value="ECO:0007669"/>
    <property type="project" value="UniProtKB-KW"/>
</dbReference>
<dbReference type="FunFam" id="3.40.50.300:FF:000615">
    <property type="entry name" value="pre-mRNA-splicing factor ATP-dependent RNA helicase DEAH7"/>
    <property type="match status" value="1"/>
</dbReference>
<keyword evidence="6" id="KW-0067">ATP-binding</keyword>
<dbReference type="GO" id="GO:0032040">
    <property type="term" value="C:small-subunit processome"/>
    <property type="evidence" value="ECO:0007669"/>
    <property type="project" value="EnsemblFungi"/>
</dbReference>
<keyword evidence="4" id="KW-0378">Hydrolase</keyword>
<evidence type="ECO:0000256" key="1">
    <source>
        <dbReference type="ARBA" id="ARBA00012552"/>
    </source>
</evidence>
<dbReference type="PROSITE" id="PS51192">
    <property type="entry name" value="HELICASE_ATP_BIND_1"/>
    <property type="match status" value="1"/>
</dbReference>
<evidence type="ECO:0000259" key="9">
    <source>
        <dbReference type="PROSITE" id="PS51192"/>
    </source>
</evidence>
<dbReference type="STRING" id="653667.S9W662"/>
<dbReference type="PANTHER" id="PTHR18934">
    <property type="entry name" value="ATP-DEPENDENT RNA HELICASE"/>
    <property type="match status" value="1"/>
</dbReference>
<dbReference type="Proteomes" id="UP000015464">
    <property type="component" value="Unassembled WGS sequence"/>
</dbReference>
<name>S9W662_SCHCR</name>
<feature type="region of interest" description="Disordered" evidence="8">
    <location>
        <begin position="1"/>
        <end position="88"/>
    </location>
</feature>
<dbReference type="EMBL" id="KE546988">
    <property type="protein sequence ID" value="EPY54054.1"/>
    <property type="molecule type" value="Genomic_DNA"/>
</dbReference>
<evidence type="ECO:0000313" key="11">
    <source>
        <dbReference type="EMBL" id="EPY54054.1"/>
    </source>
</evidence>
<evidence type="ECO:0000256" key="5">
    <source>
        <dbReference type="ARBA" id="ARBA00022806"/>
    </source>
</evidence>
<dbReference type="SMART" id="SM00490">
    <property type="entry name" value="HELICc"/>
    <property type="match status" value="1"/>
</dbReference>
<evidence type="ECO:0000259" key="10">
    <source>
        <dbReference type="PROSITE" id="PS51194"/>
    </source>
</evidence>
<evidence type="ECO:0000313" key="12">
    <source>
        <dbReference type="Proteomes" id="UP000015464"/>
    </source>
</evidence>
<evidence type="ECO:0000256" key="2">
    <source>
        <dbReference type="ARBA" id="ARBA00022664"/>
    </source>
</evidence>
<dbReference type="InterPro" id="IPR003593">
    <property type="entry name" value="AAA+_ATPase"/>
</dbReference>
<accession>S9W662</accession>
<dbReference type="GO" id="GO:0005681">
    <property type="term" value="C:spliceosomal complex"/>
    <property type="evidence" value="ECO:0007669"/>
    <property type="project" value="UniProtKB-ARBA"/>
</dbReference>
<dbReference type="RefSeq" id="XP_013021666.1">
    <property type="nucleotide sequence ID" value="XM_013166212.1"/>
</dbReference>
<dbReference type="Pfam" id="PF00271">
    <property type="entry name" value="Helicase_C"/>
    <property type="match status" value="1"/>
</dbReference>
<dbReference type="Gene3D" id="3.40.50.300">
    <property type="entry name" value="P-loop containing nucleotide triphosphate hydrolases"/>
    <property type="match status" value="2"/>
</dbReference>
<dbReference type="FunFam" id="3.40.50.300:FF:000145">
    <property type="entry name" value="probable ATP-dependent RNA helicase DHX40"/>
    <property type="match status" value="1"/>
</dbReference>
<protein>
    <recommendedName>
        <fullName evidence="1">RNA helicase</fullName>
        <ecNumber evidence="1">3.6.4.13</ecNumber>
    </recommendedName>
</protein>
<dbReference type="Pfam" id="PF21010">
    <property type="entry name" value="HA2_C"/>
    <property type="match status" value="1"/>
</dbReference>
<dbReference type="AlphaFoldDB" id="S9W662"/>
<dbReference type="EC" id="3.6.4.13" evidence="1"/>
<dbReference type="GO" id="GO:0045943">
    <property type="term" value="P:positive regulation of transcription by RNA polymerase I"/>
    <property type="evidence" value="ECO:0007669"/>
    <property type="project" value="TreeGrafter"/>
</dbReference>
<organism evidence="11 12">
    <name type="scientific">Schizosaccharomyces cryophilus (strain OY26 / ATCC MYA-4695 / CBS 11777 / NBRC 106824 / NRRL Y48691)</name>
    <name type="common">Fission yeast</name>
    <dbReference type="NCBI Taxonomy" id="653667"/>
    <lineage>
        <taxon>Eukaryota</taxon>
        <taxon>Fungi</taxon>
        <taxon>Dikarya</taxon>
        <taxon>Ascomycota</taxon>
        <taxon>Taphrinomycotina</taxon>
        <taxon>Schizosaccharomycetes</taxon>
        <taxon>Schizosaccharomycetales</taxon>
        <taxon>Schizosaccharomycetaceae</taxon>
        <taxon>Schizosaccharomyces</taxon>
    </lineage>
</organism>
<dbReference type="OMA" id="APVHDFV"/>
<dbReference type="GO" id="GO:0000462">
    <property type="term" value="P:maturation of SSU-rRNA from tricistronic rRNA transcript (SSU-rRNA, 5.8S rRNA, LSU-rRNA)"/>
    <property type="evidence" value="ECO:0007669"/>
    <property type="project" value="EnsemblFungi"/>
</dbReference>
<dbReference type="InterPro" id="IPR001650">
    <property type="entry name" value="Helicase_C-like"/>
</dbReference>